<dbReference type="EMBL" id="JAFVMF010000002">
    <property type="protein sequence ID" value="MBO1358564.1"/>
    <property type="molecule type" value="Genomic_DNA"/>
</dbReference>
<dbReference type="Gene3D" id="3.30.420.40">
    <property type="match status" value="2"/>
</dbReference>
<dbReference type="RefSeq" id="WP_207878888.1">
    <property type="nucleotide sequence ID" value="NZ_JAFVMF010000002.1"/>
</dbReference>
<dbReference type="InterPro" id="IPR000905">
    <property type="entry name" value="Gcp-like_dom"/>
</dbReference>
<dbReference type="Pfam" id="PF00814">
    <property type="entry name" value="TsaD"/>
    <property type="match status" value="1"/>
</dbReference>
<dbReference type="NCBIfam" id="TIGR03725">
    <property type="entry name" value="T6A_YeaZ"/>
    <property type="match status" value="1"/>
</dbReference>
<organism evidence="2 3">
    <name type="scientific">Acetobacter sacchari</name>
    <dbReference type="NCBI Taxonomy" id="2661687"/>
    <lineage>
        <taxon>Bacteria</taxon>
        <taxon>Pseudomonadati</taxon>
        <taxon>Pseudomonadota</taxon>
        <taxon>Alphaproteobacteria</taxon>
        <taxon>Acetobacterales</taxon>
        <taxon>Acetobacteraceae</taxon>
        <taxon>Acetobacter</taxon>
    </lineage>
</organism>
<gene>
    <name evidence="2" type="primary">tsaB</name>
    <name evidence="2" type="ORF">J2D73_01955</name>
</gene>
<dbReference type="InterPro" id="IPR022496">
    <property type="entry name" value="T6A_TsaB"/>
</dbReference>
<protein>
    <submittedName>
        <fullName evidence="2">tRNA (Adenosine(37)-N6)-threonylcarbamoyltransferase complex dimerization subunit type 1 TsaB</fullName>
    </submittedName>
</protein>
<name>A0ABS3LRP1_9PROT</name>
<proteinExistence type="predicted"/>
<keyword evidence="3" id="KW-1185">Reference proteome</keyword>
<feature type="domain" description="Gcp-like" evidence="1">
    <location>
        <begin position="64"/>
        <end position="114"/>
    </location>
</feature>
<dbReference type="SUPFAM" id="SSF53067">
    <property type="entry name" value="Actin-like ATPase domain"/>
    <property type="match status" value="1"/>
</dbReference>
<dbReference type="InterPro" id="IPR043129">
    <property type="entry name" value="ATPase_NBD"/>
</dbReference>
<evidence type="ECO:0000259" key="1">
    <source>
        <dbReference type="Pfam" id="PF00814"/>
    </source>
</evidence>
<evidence type="ECO:0000313" key="2">
    <source>
        <dbReference type="EMBL" id="MBO1358564.1"/>
    </source>
</evidence>
<evidence type="ECO:0000313" key="3">
    <source>
        <dbReference type="Proteomes" id="UP000664771"/>
    </source>
</evidence>
<dbReference type="Proteomes" id="UP000664771">
    <property type="component" value="Unassembled WGS sequence"/>
</dbReference>
<comment type="caution">
    <text evidence="2">The sequence shown here is derived from an EMBL/GenBank/DDBJ whole genome shotgun (WGS) entry which is preliminary data.</text>
</comment>
<sequence length="238" mass="24296">MTAPAALTVIVLDASPAGALVGARVAAVRIADNREATPLHDEARAGHDGIAAMADMLRTCLRAVEPHAPDLIAVCVGPGSFTGLRTSCALASGLGLGVGVPVIGVTRGEALSEVLNAAVAAERLDGWIALYGARSGRWFVEQCKANNQISEARAVESAGWAPPQGRWLLAGDAAADVIGAFDANALSLAVQTGADCVQIARAAVAQFQNSSPFRAPLPLYVDQPEASKPAGGLRSMPV</sequence>
<reference evidence="2 3" key="1">
    <citation type="submission" date="2021-03" db="EMBL/GenBank/DDBJ databases">
        <title>The complete genome sequence of Acetobacter sacchari TBRC 11175.</title>
        <authorList>
            <person name="Charoenyingcharoen P."/>
            <person name="Yukphan P."/>
        </authorList>
    </citation>
    <scope>NUCLEOTIDE SEQUENCE [LARGE SCALE GENOMIC DNA]</scope>
    <source>
        <strain evidence="2 3">TBRC 11175</strain>
    </source>
</reference>
<accession>A0ABS3LRP1</accession>